<name>A0AAV9D1D5_ACOCL</name>
<dbReference type="GO" id="GO:0030686">
    <property type="term" value="C:90S preribosome"/>
    <property type="evidence" value="ECO:0007669"/>
    <property type="project" value="TreeGrafter"/>
</dbReference>
<accession>A0AAV9D1D5</accession>
<comment type="caution">
    <text evidence="2">The sequence shown here is derived from an EMBL/GenBank/DDBJ whole genome shotgun (WGS) entry which is preliminary data.</text>
</comment>
<reference evidence="2" key="2">
    <citation type="submission" date="2023-06" db="EMBL/GenBank/DDBJ databases">
        <authorList>
            <person name="Ma L."/>
            <person name="Liu K.-W."/>
            <person name="Li Z."/>
            <person name="Hsiao Y.-Y."/>
            <person name="Qi Y."/>
            <person name="Fu T."/>
            <person name="Tang G."/>
            <person name="Zhang D."/>
            <person name="Sun W.-H."/>
            <person name="Liu D.-K."/>
            <person name="Li Y."/>
            <person name="Chen G.-Z."/>
            <person name="Liu X.-D."/>
            <person name="Liao X.-Y."/>
            <person name="Jiang Y.-T."/>
            <person name="Yu X."/>
            <person name="Hao Y."/>
            <person name="Huang J."/>
            <person name="Zhao X.-W."/>
            <person name="Ke S."/>
            <person name="Chen Y.-Y."/>
            <person name="Wu W.-L."/>
            <person name="Hsu J.-L."/>
            <person name="Lin Y.-F."/>
            <person name="Huang M.-D."/>
            <person name="Li C.-Y."/>
            <person name="Huang L."/>
            <person name="Wang Z.-W."/>
            <person name="Zhao X."/>
            <person name="Zhong W.-Y."/>
            <person name="Peng D.-H."/>
            <person name="Ahmad S."/>
            <person name="Lan S."/>
            <person name="Zhang J.-S."/>
            <person name="Tsai W.-C."/>
            <person name="Van De Peer Y."/>
            <person name="Liu Z.-J."/>
        </authorList>
    </citation>
    <scope>NUCLEOTIDE SEQUENCE</scope>
    <source>
        <strain evidence="2">CP</strain>
        <tissue evidence="2">Leaves</tissue>
    </source>
</reference>
<feature type="compositionally biased region" description="Basic residues" evidence="1">
    <location>
        <begin position="26"/>
        <end position="43"/>
    </location>
</feature>
<feature type="compositionally biased region" description="Basic and acidic residues" evidence="1">
    <location>
        <begin position="15"/>
        <end position="25"/>
    </location>
</feature>
<keyword evidence="3" id="KW-1185">Reference proteome</keyword>
<dbReference type="EMBL" id="JAUJYO010000016">
    <property type="protein sequence ID" value="KAK1294554.1"/>
    <property type="molecule type" value="Genomic_DNA"/>
</dbReference>
<dbReference type="InterPro" id="IPR032704">
    <property type="entry name" value="Cms1"/>
</dbReference>
<feature type="compositionally biased region" description="Basic and acidic residues" evidence="1">
    <location>
        <begin position="58"/>
        <end position="69"/>
    </location>
</feature>
<evidence type="ECO:0000313" key="2">
    <source>
        <dbReference type="EMBL" id="KAK1294554.1"/>
    </source>
</evidence>
<dbReference type="InterPro" id="IPR027417">
    <property type="entry name" value="P-loop_NTPase"/>
</dbReference>
<dbReference type="AlphaFoldDB" id="A0AAV9D1D5"/>
<evidence type="ECO:0000256" key="1">
    <source>
        <dbReference type="SAM" id="MobiDB-lite"/>
    </source>
</evidence>
<dbReference type="Proteomes" id="UP001180020">
    <property type="component" value="Unassembled WGS sequence"/>
</dbReference>
<evidence type="ECO:0008006" key="4">
    <source>
        <dbReference type="Google" id="ProtNLM"/>
    </source>
</evidence>
<reference evidence="2" key="1">
    <citation type="journal article" date="2023" name="Nat. Commun.">
        <title>Diploid and tetraploid genomes of Acorus and the evolution of monocots.</title>
        <authorList>
            <person name="Ma L."/>
            <person name="Liu K.W."/>
            <person name="Li Z."/>
            <person name="Hsiao Y.Y."/>
            <person name="Qi Y."/>
            <person name="Fu T."/>
            <person name="Tang G.D."/>
            <person name="Zhang D."/>
            <person name="Sun W.H."/>
            <person name="Liu D.K."/>
            <person name="Li Y."/>
            <person name="Chen G.Z."/>
            <person name="Liu X.D."/>
            <person name="Liao X.Y."/>
            <person name="Jiang Y.T."/>
            <person name="Yu X."/>
            <person name="Hao Y."/>
            <person name="Huang J."/>
            <person name="Zhao X.W."/>
            <person name="Ke S."/>
            <person name="Chen Y.Y."/>
            <person name="Wu W.L."/>
            <person name="Hsu J.L."/>
            <person name="Lin Y.F."/>
            <person name="Huang M.D."/>
            <person name="Li C.Y."/>
            <person name="Huang L."/>
            <person name="Wang Z.W."/>
            <person name="Zhao X."/>
            <person name="Zhong W.Y."/>
            <person name="Peng D.H."/>
            <person name="Ahmad S."/>
            <person name="Lan S."/>
            <person name="Zhang J.S."/>
            <person name="Tsai W.C."/>
            <person name="Van de Peer Y."/>
            <person name="Liu Z.J."/>
        </authorList>
    </citation>
    <scope>NUCLEOTIDE SEQUENCE</scope>
    <source>
        <strain evidence="2">CP</strain>
    </source>
</reference>
<organism evidence="2 3">
    <name type="scientific">Acorus calamus</name>
    <name type="common">Sweet flag</name>
    <dbReference type="NCBI Taxonomy" id="4465"/>
    <lineage>
        <taxon>Eukaryota</taxon>
        <taxon>Viridiplantae</taxon>
        <taxon>Streptophyta</taxon>
        <taxon>Embryophyta</taxon>
        <taxon>Tracheophyta</taxon>
        <taxon>Spermatophyta</taxon>
        <taxon>Magnoliopsida</taxon>
        <taxon>Liliopsida</taxon>
        <taxon>Acoraceae</taxon>
        <taxon>Acorus</taxon>
    </lineage>
</organism>
<protein>
    <recommendedName>
        <fullName evidence="4">Protein CMSS1</fullName>
    </recommendedName>
</protein>
<dbReference type="PANTHER" id="PTHR24030">
    <property type="entry name" value="PROTEIN CMSS1"/>
    <property type="match status" value="1"/>
</dbReference>
<dbReference type="PANTHER" id="PTHR24030:SF0">
    <property type="entry name" value="PROTEIN CMSS1"/>
    <property type="match status" value="1"/>
</dbReference>
<dbReference type="Gene3D" id="3.40.50.300">
    <property type="entry name" value="P-loop containing nucleotide triphosphate hydrolases"/>
    <property type="match status" value="1"/>
</dbReference>
<evidence type="ECO:0000313" key="3">
    <source>
        <dbReference type="Proteomes" id="UP001180020"/>
    </source>
</evidence>
<dbReference type="Pfam" id="PF14617">
    <property type="entry name" value="CMS1"/>
    <property type="match status" value="1"/>
</dbReference>
<sequence length="316" mass="35448">MAKERLKAKSAKRIPQKDSRTPTDRPKKKINKNDKHKRIKKKSGNPNFVPQAKNKFVKAKEEEKEEKKSSKSGRTKGGDSTLLSTAPAAQQLRFFLDRYQSSFSKKNKRSGSSMPSNEVRLSPLEMEAFKEACMVEISKSLPQDVANISIHMKAIFGNSWKEVLCEGTLSEGKIDAGSPALFVISASALRSLELLRGLKSLTGECRAAKLFAKHLKVEEQVSLLKNRVNIACGTPNRINKLIDIDALKLSRLSVIVLDLEKDSKGYSLLTLPQVKQEFWELYVNHFHQKLIQGDLRICFYGAISTSELESEIPSDK</sequence>
<proteinExistence type="predicted"/>
<dbReference type="GO" id="GO:0005634">
    <property type="term" value="C:nucleus"/>
    <property type="evidence" value="ECO:0007669"/>
    <property type="project" value="TreeGrafter"/>
</dbReference>
<gene>
    <name evidence="2" type="ORF">QJS10_CPA16g00516</name>
</gene>
<feature type="region of interest" description="Disordered" evidence="1">
    <location>
        <begin position="1"/>
        <end position="83"/>
    </location>
</feature>